<dbReference type="EMBL" id="JANVFS010000029">
    <property type="protein sequence ID" value="KAJ4471276.1"/>
    <property type="molecule type" value="Genomic_DNA"/>
</dbReference>
<sequence>MDDVAAVSTTPESQYFPDDDDYSNESFLEELQHVENRLISAQQADGDLPTSSSSVPVHSPVANFNSTYAQDKKAPYPTAYTALFESVNIKQTDENDYVKIYCTLSYVFKNLARTNENIFVHPVQTNGYIAAQLLQTLLSIILLKDTFKFVQYMVIHNGRIMEQNLFNGSKKQVNGKIKEQSNVQSLSCQHLYKPSVFALLTVLQKQQIFNVLI</sequence>
<evidence type="ECO:0000256" key="1">
    <source>
        <dbReference type="SAM" id="MobiDB-lite"/>
    </source>
</evidence>
<proteinExistence type="predicted"/>
<comment type="caution">
    <text evidence="2">The sequence shown here is derived from an EMBL/GenBank/DDBJ whole genome shotgun (WGS) entry which is preliminary data.</text>
</comment>
<feature type="region of interest" description="Disordered" evidence="1">
    <location>
        <begin position="1"/>
        <end position="22"/>
    </location>
</feature>
<accession>A0A9W9A052</accession>
<evidence type="ECO:0000313" key="2">
    <source>
        <dbReference type="EMBL" id="KAJ4471276.1"/>
    </source>
</evidence>
<protein>
    <submittedName>
        <fullName evidence="2">Uncharacterized protein</fullName>
    </submittedName>
</protein>
<gene>
    <name evidence="2" type="ORF">C8J55DRAFT_491433</name>
</gene>
<evidence type="ECO:0000313" key="3">
    <source>
        <dbReference type="Proteomes" id="UP001150238"/>
    </source>
</evidence>
<dbReference type="AlphaFoldDB" id="A0A9W9A052"/>
<name>A0A9W9A052_9AGAR</name>
<dbReference type="Proteomes" id="UP001150238">
    <property type="component" value="Unassembled WGS sequence"/>
</dbReference>
<reference evidence="2" key="2">
    <citation type="journal article" date="2023" name="Proc. Natl. Acad. Sci. U.S.A.">
        <title>A global phylogenomic analysis of the shiitake genus Lentinula.</title>
        <authorList>
            <person name="Sierra-Patev S."/>
            <person name="Min B."/>
            <person name="Naranjo-Ortiz M."/>
            <person name="Looney B."/>
            <person name="Konkel Z."/>
            <person name="Slot J.C."/>
            <person name="Sakamoto Y."/>
            <person name="Steenwyk J.L."/>
            <person name="Rokas A."/>
            <person name="Carro J."/>
            <person name="Camarero S."/>
            <person name="Ferreira P."/>
            <person name="Molpeceres G."/>
            <person name="Ruiz-Duenas F.J."/>
            <person name="Serrano A."/>
            <person name="Henrissat B."/>
            <person name="Drula E."/>
            <person name="Hughes K.W."/>
            <person name="Mata J.L."/>
            <person name="Ishikawa N.K."/>
            <person name="Vargas-Isla R."/>
            <person name="Ushijima S."/>
            <person name="Smith C.A."/>
            <person name="Donoghue J."/>
            <person name="Ahrendt S."/>
            <person name="Andreopoulos W."/>
            <person name="He G."/>
            <person name="LaButti K."/>
            <person name="Lipzen A."/>
            <person name="Ng V."/>
            <person name="Riley R."/>
            <person name="Sandor L."/>
            <person name="Barry K."/>
            <person name="Martinez A.T."/>
            <person name="Xiao Y."/>
            <person name="Gibbons J.G."/>
            <person name="Terashima K."/>
            <person name="Grigoriev I.V."/>
            <person name="Hibbett D."/>
        </authorList>
    </citation>
    <scope>NUCLEOTIDE SEQUENCE</scope>
    <source>
        <strain evidence="2">Sp2 HRB7682 ss15</strain>
    </source>
</reference>
<organism evidence="2 3">
    <name type="scientific">Lentinula lateritia</name>
    <dbReference type="NCBI Taxonomy" id="40482"/>
    <lineage>
        <taxon>Eukaryota</taxon>
        <taxon>Fungi</taxon>
        <taxon>Dikarya</taxon>
        <taxon>Basidiomycota</taxon>
        <taxon>Agaricomycotina</taxon>
        <taxon>Agaricomycetes</taxon>
        <taxon>Agaricomycetidae</taxon>
        <taxon>Agaricales</taxon>
        <taxon>Marasmiineae</taxon>
        <taxon>Omphalotaceae</taxon>
        <taxon>Lentinula</taxon>
    </lineage>
</organism>
<reference evidence="2" key="1">
    <citation type="submission" date="2022-08" db="EMBL/GenBank/DDBJ databases">
        <authorList>
            <consortium name="DOE Joint Genome Institute"/>
            <person name="Min B."/>
            <person name="Riley R."/>
            <person name="Sierra-Patev S."/>
            <person name="Naranjo-Ortiz M."/>
            <person name="Looney B."/>
            <person name="Konkel Z."/>
            <person name="Slot J.C."/>
            <person name="Sakamoto Y."/>
            <person name="Steenwyk J.L."/>
            <person name="Rokas A."/>
            <person name="Carro J."/>
            <person name="Camarero S."/>
            <person name="Ferreira P."/>
            <person name="Molpeceres G."/>
            <person name="Ruiz-Duenas F.J."/>
            <person name="Serrano A."/>
            <person name="Henrissat B."/>
            <person name="Drula E."/>
            <person name="Hughes K.W."/>
            <person name="Mata J.L."/>
            <person name="Ishikawa N.K."/>
            <person name="Vargas-Isla R."/>
            <person name="Ushijima S."/>
            <person name="Smith C.A."/>
            <person name="Ahrendt S."/>
            <person name="Andreopoulos W."/>
            <person name="He G."/>
            <person name="Labutti K."/>
            <person name="Lipzen A."/>
            <person name="Ng V."/>
            <person name="Sandor L."/>
            <person name="Barry K."/>
            <person name="Martinez A.T."/>
            <person name="Xiao Y."/>
            <person name="Gibbons J.G."/>
            <person name="Terashima K."/>
            <person name="Hibbett D.S."/>
            <person name="Grigoriev I.V."/>
        </authorList>
    </citation>
    <scope>NUCLEOTIDE SEQUENCE</scope>
    <source>
        <strain evidence="2">Sp2 HRB7682 ss15</strain>
    </source>
</reference>